<dbReference type="Proteomes" id="UP000178170">
    <property type="component" value="Unassembled WGS sequence"/>
</dbReference>
<evidence type="ECO:0000313" key="2">
    <source>
        <dbReference type="EMBL" id="OHA64196.1"/>
    </source>
</evidence>
<protein>
    <submittedName>
        <fullName evidence="2">Uncharacterized protein</fullName>
    </submittedName>
</protein>
<gene>
    <name evidence="2" type="ORF">A2843_01800</name>
</gene>
<organism evidence="2 3">
    <name type="scientific">Candidatus Wildermuthbacteria bacterium RIFCSPHIGHO2_01_FULL_48_27b</name>
    <dbReference type="NCBI Taxonomy" id="1802447"/>
    <lineage>
        <taxon>Bacteria</taxon>
        <taxon>Candidatus Wildermuthiibacteriota</taxon>
    </lineage>
</organism>
<reference evidence="2 3" key="1">
    <citation type="journal article" date="2016" name="Nat. Commun.">
        <title>Thousands of microbial genomes shed light on interconnected biogeochemical processes in an aquifer system.</title>
        <authorList>
            <person name="Anantharaman K."/>
            <person name="Brown C.T."/>
            <person name="Hug L.A."/>
            <person name="Sharon I."/>
            <person name="Castelle C.J."/>
            <person name="Probst A.J."/>
            <person name="Thomas B.C."/>
            <person name="Singh A."/>
            <person name="Wilkins M.J."/>
            <person name="Karaoz U."/>
            <person name="Brodie E.L."/>
            <person name="Williams K.H."/>
            <person name="Hubbard S.S."/>
            <person name="Banfield J.F."/>
        </authorList>
    </citation>
    <scope>NUCLEOTIDE SEQUENCE [LARGE SCALE GENOMIC DNA]</scope>
</reference>
<keyword evidence="1" id="KW-0812">Transmembrane</keyword>
<sequence>MIRIQSPQLNNVVRFLLRIPRWAGENPFFGFLILLLFALFISAAVFYQYVFLLQNADAENEIVQTRFDEPALQQIIQIWQEREQKFNQAGTLQSRNIFVPPQQTE</sequence>
<keyword evidence="1" id="KW-1133">Transmembrane helix</keyword>
<name>A0A1G2QUF9_9BACT</name>
<accession>A0A1G2QUF9</accession>
<feature type="transmembrane region" description="Helical" evidence="1">
    <location>
        <begin position="28"/>
        <end position="50"/>
    </location>
</feature>
<evidence type="ECO:0000256" key="1">
    <source>
        <dbReference type="SAM" id="Phobius"/>
    </source>
</evidence>
<comment type="caution">
    <text evidence="2">The sequence shown here is derived from an EMBL/GenBank/DDBJ whole genome shotgun (WGS) entry which is preliminary data.</text>
</comment>
<keyword evidence="1" id="KW-0472">Membrane</keyword>
<evidence type="ECO:0000313" key="3">
    <source>
        <dbReference type="Proteomes" id="UP000178170"/>
    </source>
</evidence>
<proteinExistence type="predicted"/>
<dbReference type="AlphaFoldDB" id="A0A1G2QUF9"/>
<dbReference type="EMBL" id="MHTS01000020">
    <property type="protein sequence ID" value="OHA64196.1"/>
    <property type="molecule type" value="Genomic_DNA"/>
</dbReference>